<accession>A0A9P4VT09</accession>
<keyword evidence="1" id="KW-0472">Membrane</keyword>
<evidence type="ECO:0000313" key="2">
    <source>
        <dbReference type="EMBL" id="KAF2842593.1"/>
    </source>
</evidence>
<proteinExistence type="predicted"/>
<comment type="caution">
    <text evidence="2">The sequence shown here is derived from an EMBL/GenBank/DDBJ whole genome shotgun (WGS) entry which is preliminary data.</text>
</comment>
<protein>
    <submittedName>
        <fullName evidence="2">Uncharacterized protein</fullName>
    </submittedName>
</protein>
<dbReference type="Proteomes" id="UP000799429">
    <property type="component" value="Unassembled WGS sequence"/>
</dbReference>
<dbReference type="AlphaFoldDB" id="A0A9P4VT09"/>
<feature type="transmembrane region" description="Helical" evidence="1">
    <location>
        <begin position="13"/>
        <end position="31"/>
    </location>
</feature>
<dbReference type="EMBL" id="MU006089">
    <property type="protein sequence ID" value="KAF2842593.1"/>
    <property type="molecule type" value="Genomic_DNA"/>
</dbReference>
<sequence length="86" mass="9588">MNKRNVLDAVTEFSVHLFCVSSLVAVILLLVRPNFSLEQHFASQMLFSGLGSMLHLRKGVYSCKLPSALIITLVTKRNNISLELTI</sequence>
<keyword evidence="1" id="KW-0812">Transmembrane</keyword>
<name>A0A9P4VT09_9PEZI</name>
<gene>
    <name evidence="2" type="ORF">M501DRAFT_942</name>
</gene>
<reference evidence="2" key="1">
    <citation type="journal article" date="2020" name="Stud. Mycol.">
        <title>101 Dothideomycetes genomes: a test case for predicting lifestyles and emergence of pathogens.</title>
        <authorList>
            <person name="Haridas S."/>
            <person name="Albert R."/>
            <person name="Binder M."/>
            <person name="Bloem J."/>
            <person name="Labutti K."/>
            <person name="Salamov A."/>
            <person name="Andreopoulos B."/>
            <person name="Baker S."/>
            <person name="Barry K."/>
            <person name="Bills G."/>
            <person name="Bluhm B."/>
            <person name="Cannon C."/>
            <person name="Castanera R."/>
            <person name="Culley D."/>
            <person name="Daum C."/>
            <person name="Ezra D."/>
            <person name="Gonzalez J."/>
            <person name="Henrissat B."/>
            <person name="Kuo A."/>
            <person name="Liang C."/>
            <person name="Lipzen A."/>
            <person name="Lutzoni F."/>
            <person name="Magnuson J."/>
            <person name="Mondo S."/>
            <person name="Nolan M."/>
            <person name="Ohm R."/>
            <person name="Pangilinan J."/>
            <person name="Park H.-J."/>
            <person name="Ramirez L."/>
            <person name="Alfaro M."/>
            <person name="Sun H."/>
            <person name="Tritt A."/>
            <person name="Yoshinaga Y."/>
            <person name="Zwiers L.-H."/>
            <person name="Turgeon B."/>
            <person name="Goodwin S."/>
            <person name="Spatafora J."/>
            <person name="Crous P."/>
            <person name="Grigoriev I."/>
        </authorList>
    </citation>
    <scope>NUCLEOTIDE SEQUENCE</scope>
    <source>
        <strain evidence="2">CBS 101060</strain>
    </source>
</reference>
<organism evidence="2 3">
    <name type="scientific">Patellaria atrata CBS 101060</name>
    <dbReference type="NCBI Taxonomy" id="1346257"/>
    <lineage>
        <taxon>Eukaryota</taxon>
        <taxon>Fungi</taxon>
        <taxon>Dikarya</taxon>
        <taxon>Ascomycota</taxon>
        <taxon>Pezizomycotina</taxon>
        <taxon>Dothideomycetes</taxon>
        <taxon>Dothideomycetes incertae sedis</taxon>
        <taxon>Patellariales</taxon>
        <taxon>Patellariaceae</taxon>
        <taxon>Patellaria</taxon>
    </lineage>
</organism>
<evidence type="ECO:0000256" key="1">
    <source>
        <dbReference type="SAM" id="Phobius"/>
    </source>
</evidence>
<keyword evidence="3" id="KW-1185">Reference proteome</keyword>
<evidence type="ECO:0000313" key="3">
    <source>
        <dbReference type="Proteomes" id="UP000799429"/>
    </source>
</evidence>
<keyword evidence="1" id="KW-1133">Transmembrane helix</keyword>